<feature type="non-terminal residue" evidence="9">
    <location>
        <position position="1"/>
    </location>
</feature>
<keyword evidence="1" id="KW-0479">Metal-binding</keyword>
<accession>U5EPB9</accession>
<dbReference type="PROSITE" id="PS50950">
    <property type="entry name" value="ZF_THAP"/>
    <property type="match status" value="1"/>
</dbReference>
<dbReference type="AlphaFoldDB" id="U5EPB9"/>
<name>U5EPB9_9DIPT</name>
<dbReference type="SUPFAM" id="SSF57716">
    <property type="entry name" value="Glucocorticoid receptor-like (DNA-binding domain)"/>
    <property type="match status" value="1"/>
</dbReference>
<evidence type="ECO:0000256" key="6">
    <source>
        <dbReference type="PROSITE-ProRule" id="PRU00309"/>
    </source>
</evidence>
<dbReference type="EMBL" id="GANO01004833">
    <property type="protein sequence ID" value="JAB55038.1"/>
    <property type="molecule type" value="mRNA"/>
</dbReference>
<protein>
    <submittedName>
        <fullName evidence="9">Putative 52 kDa repressor of the inhibitor of the protein kinase</fullName>
    </submittedName>
</protein>
<evidence type="ECO:0000256" key="2">
    <source>
        <dbReference type="ARBA" id="ARBA00022771"/>
    </source>
</evidence>
<keyword evidence="9" id="KW-0418">Kinase</keyword>
<dbReference type="PROSITE" id="PS50157">
    <property type="entry name" value="ZINC_FINGER_C2H2_2"/>
    <property type="match status" value="1"/>
</dbReference>
<dbReference type="InterPro" id="IPR026516">
    <property type="entry name" value="THAP1/10"/>
</dbReference>
<dbReference type="GO" id="GO:0008270">
    <property type="term" value="F:zinc ion binding"/>
    <property type="evidence" value="ECO:0007669"/>
    <property type="project" value="UniProtKB-KW"/>
</dbReference>
<evidence type="ECO:0000259" key="8">
    <source>
        <dbReference type="PROSITE" id="PS50950"/>
    </source>
</evidence>
<dbReference type="InterPro" id="IPR013087">
    <property type="entry name" value="Znf_C2H2_type"/>
</dbReference>
<dbReference type="PANTHER" id="PTHR46600:SF11">
    <property type="entry name" value="THAP DOMAIN-CONTAINING PROTEIN 10"/>
    <property type="match status" value="1"/>
</dbReference>
<keyword evidence="2 5" id="KW-0863">Zinc-finger</keyword>
<dbReference type="InterPro" id="IPR006612">
    <property type="entry name" value="THAP_Znf"/>
</dbReference>
<organism evidence="9">
    <name type="scientific">Corethrella appendiculata</name>
    <dbReference type="NCBI Taxonomy" id="1370023"/>
    <lineage>
        <taxon>Eukaryota</taxon>
        <taxon>Metazoa</taxon>
        <taxon>Ecdysozoa</taxon>
        <taxon>Arthropoda</taxon>
        <taxon>Hexapoda</taxon>
        <taxon>Insecta</taxon>
        <taxon>Pterygota</taxon>
        <taxon>Neoptera</taxon>
        <taxon>Endopterygota</taxon>
        <taxon>Diptera</taxon>
        <taxon>Nematocera</taxon>
        <taxon>Culicoidea</taxon>
        <taxon>Chaoboridae</taxon>
        <taxon>Corethrella</taxon>
    </lineage>
</organism>
<dbReference type="PROSITE" id="PS00028">
    <property type="entry name" value="ZINC_FINGER_C2H2_1"/>
    <property type="match status" value="1"/>
</dbReference>
<dbReference type="Pfam" id="PF05485">
    <property type="entry name" value="THAP"/>
    <property type="match status" value="1"/>
</dbReference>
<evidence type="ECO:0000313" key="9">
    <source>
        <dbReference type="EMBL" id="JAB55038.1"/>
    </source>
</evidence>
<dbReference type="PANTHER" id="PTHR46600">
    <property type="entry name" value="THAP DOMAIN-CONTAINING"/>
    <property type="match status" value="1"/>
</dbReference>
<evidence type="ECO:0000256" key="3">
    <source>
        <dbReference type="ARBA" id="ARBA00022833"/>
    </source>
</evidence>
<feature type="domain" description="C2H2-type" evidence="7">
    <location>
        <begin position="132"/>
        <end position="157"/>
    </location>
</feature>
<dbReference type="GO" id="GO:0016301">
    <property type="term" value="F:kinase activity"/>
    <property type="evidence" value="ECO:0007669"/>
    <property type="project" value="UniProtKB-KW"/>
</dbReference>
<evidence type="ECO:0000256" key="1">
    <source>
        <dbReference type="ARBA" id="ARBA00022723"/>
    </source>
</evidence>
<dbReference type="SMART" id="SM00980">
    <property type="entry name" value="THAP"/>
    <property type="match status" value="1"/>
</dbReference>
<reference evidence="9" key="1">
    <citation type="journal article" date="2014" name="Insect Biochem. Mol. Biol.">
        <title>An insight into the sialome of the frog biting fly, Corethrella appendiculata.</title>
        <authorList>
            <person name="Ribeiro J.M.C."/>
            <person name="Chagas A.C."/>
            <person name="Pham V.M."/>
            <person name="Lounibos L.P."/>
            <person name="Calvo E."/>
        </authorList>
    </citation>
    <scope>NUCLEOTIDE SEQUENCE</scope>
    <source>
        <tissue evidence="9">Salivary glands</tissue>
    </source>
</reference>
<dbReference type="GO" id="GO:0043565">
    <property type="term" value="F:sequence-specific DNA binding"/>
    <property type="evidence" value="ECO:0007669"/>
    <property type="project" value="InterPro"/>
</dbReference>
<evidence type="ECO:0000256" key="4">
    <source>
        <dbReference type="ARBA" id="ARBA00023125"/>
    </source>
</evidence>
<proteinExistence type="evidence at transcript level"/>
<sequence>RKSIPCAIHGCGSNFMIDNLTFFRFPTEPERLEKWLIAAGRKYLAERTDININEAVKNLRVCSKHFAFKMFATITRNRLVSDAIPIHDVWDENADLDDDEIATQINNSIDAKKLLDTTDWSSLDDCHDELPNLCSVCGKTFDTMKILFTHFEKHLKY</sequence>
<keyword evidence="4 6" id="KW-0238">DNA-binding</keyword>
<keyword evidence="3" id="KW-0862">Zinc</keyword>
<evidence type="ECO:0000259" key="7">
    <source>
        <dbReference type="PROSITE" id="PS50157"/>
    </source>
</evidence>
<keyword evidence="9" id="KW-0808">Transferase</keyword>
<evidence type="ECO:0000256" key="5">
    <source>
        <dbReference type="PROSITE-ProRule" id="PRU00042"/>
    </source>
</evidence>
<dbReference type="SMART" id="SM00692">
    <property type="entry name" value="DM3"/>
    <property type="match status" value="1"/>
</dbReference>
<feature type="domain" description="THAP-type" evidence="8">
    <location>
        <begin position="4"/>
        <end position="88"/>
    </location>
</feature>